<name>A0A9K3CMC8_9EUKA</name>
<keyword evidence="2" id="KW-1185">Reference proteome</keyword>
<reference evidence="1 2" key="1">
    <citation type="journal article" date="2018" name="PLoS ONE">
        <title>The draft genome of Kipferlia bialata reveals reductive genome evolution in fornicate parasites.</title>
        <authorList>
            <person name="Tanifuji G."/>
            <person name="Takabayashi S."/>
            <person name="Kume K."/>
            <person name="Takagi M."/>
            <person name="Nakayama T."/>
            <person name="Kamikawa R."/>
            <person name="Inagaki Y."/>
            <person name="Hashimoto T."/>
        </authorList>
    </citation>
    <scope>NUCLEOTIDE SEQUENCE [LARGE SCALE GENOMIC DNA]</scope>
    <source>
        <strain evidence="1">NY0173</strain>
    </source>
</reference>
<dbReference type="Proteomes" id="UP000265618">
    <property type="component" value="Unassembled WGS sequence"/>
</dbReference>
<organism evidence="1 2">
    <name type="scientific">Kipferlia bialata</name>
    <dbReference type="NCBI Taxonomy" id="797122"/>
    <lineage>
        <taxon>Eukaryota</taxon>
        <taxon>Metamonada</taxon>
        <taxon>Carpediemonas-like organisms</taxon>
        <taxon>Kipferlia</taxon>
    </lineage>
</organism>
<sequence length="216" mass="23225">MCISPDPRLERHILSACSIPAPLVGDALGKALSLHGQNELDIGSMVAHVSEALEGLGDQAGAFAKHTDAEKEAEIRSLSLLAIHIACVAVQHAPNPKQLRAALAGELGMPEAHAASFERQWKESGQATLGAVRNRVHSLGLPVLRDVDWELGVLLSHDGTQKARGVRVTMKLAVTDDHADAVEDEQRDIMFNTGREGLEGLLQALDQAERALYQDE</sequence>
<protein>
    <submittedName>
        <fullName evidence="1">Hypertension-related calcium-regulated gene protein</fullName>
    </submittedName>
</protein>
<evidence type="ECO:0000313" key="2">
    <source>
        <dbReference type="Proteomes" id="UP000265618"/>
    </source>
</evidence>
<proteinExistence type="predicted"/>
<dbReference type="EMBL" id="BDIP01000051">
    <property type="protein sequence ID" value="GIQ79758.1"/>
    <property type="molecule type" value="Genomic_DNA"/>
</dbReference>
<accession>A0A9K3CMC8</accession>
<gene>
    <name evidence="1" type="ORF">KIPB_000453</name>
</gene>
<comment type="caution">
    <text evidence="1">The sequence shown here is derived from an EMBL/GenBank/DDBJ whole genome shotgun (WGS) entry which is preliminary data.</text>
</comment>
<evidence type="ECO:0000313" key="1">
    <source>
        <dbReference type="EMBL" id="GIQ79758.1"/>
    </source>
</evidence>
<dbReference type="AlphaFoldDB" id="A0A9K3CMC8"/>